<protein>
    <submittedName>
        <fullName evidence="1">Uncharacterized protein</fullName>
    </submittedName>
</protein>
<evidence type="ECO:0000313" key="1">
    <source>
        <dbReference type="EMBL" id="JAQ08637.1"/>
    </source>
</evidence>
<feature type="non-terminal residue" evidence="1">
    <location>
        <position position="1"/>
    </location>
</feature>
<organism evidence="1">
    <name type="scientific">Lygus hesperus</name>
    <name type="common">Western plant bug</name>
    <dbReference type="NCBI Taxonomy" id="30085"/>
    <lineage>
        <taxon>Eukaryota</taxon>
        <taxon>Metazoa</taxon>
        <taxon>Ecdysozoa</taxon>
        <taxon>Arthropoda</taxon>
        <taxon>Hexapoda</taxon>
        <taxon>Insecta</taxon>
        <taxon>Pterygota</taxon>
        <taxon>Neoptera</taxon>
        <taxon>Paraneoptera</taxon>
        <taxon>Hemiptera</taxon>
        <taxon>Heteroptera</taxon>
        <taxon>Panheteroptera</taxon>
        <taxon>Cimicomorpha</taxon>
        <taxon>Miridae</taxon>
        <taxon>Mirini</taxon>
        <taxon>Lygus</taxon>
    </lineage>
</organism>
<sequence>SKSKKAKKMVIQAVYAVARRTFATSFFQGTKQKVLGVGKASVTGNGARSKDVIFIQEFTVDPELQVLESSFSVGGRAPFTCDDLYLVKSGGAVGSRESLTMTDDIPVTNVKFIGSPYQWTQALVEESHSDGTNTSIAYTFNSADGSMKMKEEKDGQVVREVEGNFTLVEPAAYRAAKSSIEND</sequence>
<accession>A0A146LPR6</accession>
<name>A0A146LPR6_LYGHE</name>
<dbReference type="EMBL" id="GDHC01009992">
    <property type="protein sequence ID" value="JAQ08637.1"/>
    <property type="molecule type" value="Transcribed_RNA"/>
</dbReference>
<gene>
    <name evidence="1" type="ORF">g.16682</name>
</gene>
<reference evidence="1" key="1">
    <citation type="journal article" date="2016" name="Gigascience">
        <title>De novo construction of an expanded transcriptome assembly for the western tarnished plant bug, Lygus hesperus.</title>
        <authorList>
            <person name="Tassone E.E."/>
            <person name="Geib S.M."/>
            <person name="Hall B."/>
            <person name="Fabrick J.A."/>
            <person name="Brent C.S."/>
            <person name="Hull J.J."/>
        </authorList>
    </citation>
    <scope>NUCLEOTIDE SEQUENCE</scope>
</reference>
<dbReference type="AlphaFoldDB" id="A0A146LPR6"/>
<proteinExistence type="predicted"/>